<evidence type="ECO:0000313" key="2">
    <source>
        <dbReference type="Proteomes" id="UP000199207"/>
    </source>
</evidence>
<organism evidence="1 2">
    <name type="scientific">Streptomyces aidingensis</name>
    <dbReference type="NCBI Taxonomy" id="910347"/>
    <lineage>
        <taxon>Bacteria</taxon>
        <taxon>Bacillati</taxon>
        <taxon>Actinomycetota</taxon>
        <taxon>Actinomycetes</taxon>
        <taxon>Kitasatosporales</taxon>
        <taxon>Streptomycetaceae</taxon>
        <taxon>Streptomyces</taxon>
    </lineage>
</organism>
<proteinExistence type="predicted"/>
<keyword evidence="2" id="KW-1185">Reference proteome</keyword>
<dbReference type="Proteomes" id="UP000199207">
    <property type="component" value="Unassembled WGS sequence"/>
</dbReference>
<name>A0A1I1GWS1_9ACTN</name>
<sequence>MAGAQEPERVTPERVTPELEALERAVERAAGRLRRLPESALRRGAAAGGRALAAELARRAQRLEGRPAGLPPLPDAGIFAVGDQLAVTGHDLIEAVRALGPGEAAAREAGQALALLREAAS</sequence>
<dbReference type="AlphaFoldDB" id="A0A1I1GWS1"/>
<accession>A0A1I1GWS1</accession>
<protein>
    <submittedName>
        <fullName evidence="1">Uncharacterized protein</fullName>
    </submittedName>
</protein>
<dbReference type="EMBL" id="FOLM01000002">
    <property type="protein sequence ID" value="SFC13623.1"/>
    <property type="molecule type" value="Genomic_DNA"/>
</dbReference>
<evidence type="ECO:0000313" key="1">
    <source>
        <dbReference type="EMBL" id="SFC13623.1"/>
    </source>
</evidence>
<dbReference type="RefSeq" id="WP_245833838.1">
    <property type="nucleotide sequence ID" value="NZ_FOLM01000002.1"/>
</dbReference>
<reference evidence="1 2" key="1">
    <citation type="submission" date="2016-10" db="EMBL/GenBank/DDBJ databases">
        <authorList>
            <person name="de Groot N.N."/>
        </authorList>
    </citation>
    <scope>NUCLEOTIDE SEQUENCE [LARGE SCALE GENOMIC DNA]</scope>
    <source>
        <strain evidence="1 2">CGMCC 4.5739</strain>
    </source>
</reference>
<gene>
    <name evidence="1" type="ORF">SAMN05421773_10286</name>
</gene>